<dbReference type="Pfam" id="PF00335">
    <property type="entry name" value="Tetraspanin"/>
    <property type="match status" value="1"/>
</dbReference>
<protein>
    <recommendedName>
        <fullName evidence="9">Tetraspanin</fullName>
    </recommendedName>
</protein>
<dbReference type="InterPro" id="IPR018499">
    <property type="entry name" value="Tetraspanin/Peripherin"/>
</dbReference>
<dbReference type="SUPFAM" id="SSF48652">
    <property type="entry name" value="Tetraspanin"/>
    <property type="match status" value="1"/>
</dbReference>
<proteinExistence type="predicted"/>
<keyword evidence="2 6" id="KW-0812">Transmembrane</keyword>
<evidence type="ECO:0000313" key="8">
    <source>
        <dbReference type="Proteomes" id="UP000236546"/>
    </source>
</evidence>
<accession>A0A2K0T6K3</accession>
<feature type="transmembrane region" description="Helical" evidence="6">
    <location>
        <begin position="7"/>
        <end position="26"/>
    </location>
</feature>
<feature type="region of interest" description="Disordered" evidence="5">
    <location>
        <begin position="236"/>
        <end position="283"/>
    </location>
</feature>
<dbReference type="GO" id="GO:0016020">
    <property type="term" value="C:membrane"/>
    <property type="evidence" value="ECO:0007669"/>
    <property type="project" value="UniProtKB-SubCell"/>
</dbReference>
<reference evidence="7 8" key="1">
    <citation type="submission" date="2017-02" db="EMBL/GenBank/DDBJ databases">
        <title>Genomes of Trichoderma spp. with biocontrol activity.</title>
        <authorList>
            <person name="Gardiner D."/>
            <person name="Kazan K."/>
            <person name="Vos C."/>
            <person name="Harvey P."/>
        </authorList>
    </citation>
    <scope>NUCLEOTIDE SEQUENCE [LARGE SCALE GENOMIC DNA]</scope>
    <source>
        <strain evidence="7 8">A5MH</strain>
    </source>
</reference>
<gene>
    <name evidence="7" type="ORF">TGAMA5MH_07020</name>
</gene>
<feature type="compositionally biased region" description="Basic and acidic residues" evidence="5">
    <location>
        <begin position="256"/>
        <end position="265"/>
    </location>
</feature>
<dbReference type="EMBL" id="MTYH01000059">
    <property type="protein sequence ID" value="PNP41150.1"/>
    <property type="molecule type" value="Genomic_DNA"/>
</dbReference>
<dbReference type="InterPro" id="IPR008952">
    <property type="entry name" value="Tetraspanin_EC2_sf"/>
</dbReference>
<name>A0A2K0T6K3_9HYPO</name>
<keyword evidence="3 6" id="KW-1133">Transmembrane helix</keyword>
<evidence type="ECO:0000256" key="5">
    <source>
        <dbReference type="SAM" id="MobiDB-lite"/>
    </source>
</evidence>
<evidence type="ECO:0000256" key="1">
    <source>
        <dbReference type="ARBA" id="ARBA00004141"/>
    </source>
</evidence>
<dbReference type="Proteomes" id="UP000236546">
    <property type="component" value="Unassembled WGS sequence"/>
</dbReference>
<organism evidence="7 8">
    <name type="scientific">Trichoderma gamsii</name>
    <dbReference type="NCBI Taxonomy" id="398673"/>
    <lineage>
        <taxon>Eukaryota</taxon>
        <taxon>Fungi</taxon>
        <taxon>Dikarya</taxon>
        <taxon>Ascomycota</taxon>
        <taxon>Pezizomycotina</taxon>
        <taxon>Sordariomycetes</taxon>
        <taxon>Hypocreomycetidae</taxon>
        <taxon>Hypocreales</taxon>
        <taxon>Hypocreaceae</taxon>
        <taxon>Trichoderma</taxon>
    </lineage>
</organism>
<evidence type="ECO:0000256" key="6">
    <source>
        <dbReference type="SAM" id="Phobius"/>
    </source>
</evidence>
<keyword evidence="4 6" id="KW-0472">Membrane</keyword>
<evidence type="ECO:0000256" key="2">
    <source>
        <dbReference type="ARBA" id="ARBA00022692"/>
    </source>
</evidence>
<evidence type="ECO:0008006" key="9">
    <source>
        <dbReference type="Google" id="ProtNLM"/>
    </source>
</evidence>
<sequence>MALGLGLVFLLVHAVLFGVAVVLYFHSTHLSLPISSAVTILTALLPIISFLNSFIHPSLLHSARTSSNPFLRLSPTVLQTLQGLLTTVLATLLFERVVPSDTVECLMKNQWLGLWRDRNGEAIRLIQDTLNCCGLNSLKDMAYPISEPKTCAAIFGRDQACRGPWRSALRGSAGADFGIVIAVGVLQALGLLMTREGTNWWTAWRSVSWHRQQQVSHRESRPLLAGIPDADADVDEVVEQQEESARPRGYQSLTHNTDEENRPRVEPSAIRNRQEVNVWESDN</sequence>
<comment type="subcellular location">
    <subcellularLocation>
        <location evidence="1">Membrane</location>
        <topology evidence="1">Multi-pass membrane protein</topology>
    </subcellularLocation>
</comment>
<evidence type="ECO:0000313" key="7">
    <source>
        <dbReference type="EMBL" id="PNP41150.1"/>
    </source>
</evidence>
<evidence type="ECO:0000256" key="3">
    <source>
        <dbReference type="ARBA" id="ARBA00022989"/>
    </source>
</evidence>
<dbReference type="AlphaFoldDB" id="A0A2K0T6K3"/>
<evidence type="ECO:0000256" key="4">
    <source>
        <dbReference type="ARBA" id="ARBA00023136"/>
    </source>
</evidence>
<feature type="transmembrane region" description="Helical" evidence="6">
    <location>
        <begin position="32"/>
        <end position="55"/>
    </location>
</feature>
<dbReference type="OrthoDB" id="71600at2759"/>
<comment type="caution">
    <text evidence="7">The sequence shown here is derived from an EMBL/GenBank/DDBJ whole genome shotgun (WGS) entry which is preliminary data.</text>
</comment>